<sequence>MEKLTLAEATTKDIEIFRDGYRPVAKRGSILFFVLSDMAGVNTMYQYSLSSYLDVFSFSLRKAMPNVILSRRLRNIIDMLTKNVYDYGCTGIFERHKLLYSFQMDIKLEQSEGNVSQMELDFFIKGNVSLEKSARACPASWIPGPLALNKRSRDIGRNCSMLSGRDPGQRTFGNN</sequence>
<gene>
    <name evidence="1" type="ORF">MSG28_008801</name>
</gene>
<proteinExistence type="predicted"/>
<comment type="caution">
    <text evidence="1">The sequence shown here is derived from an EMBL/GenBank/DDBJ whole genome shotgun (WGS) entry which is preliminary data.</text>
</comment>
<dbReference type="EMBL" id="CM046114">
    <property type="protein sequence ID" value="KAI8420263.1"/>
    <property type="molecule type" value="Genomic_DNA"/>
</dbReference>
<reference evidence="1 2" key="1">
    <citation type="journal article" date="2022" name="Genome Biol. Evol.">
        <title>The Spruce Budworm Genome: Reconstructing the Evolutionary History of Antifreeze Proteins.</title>
        <authorList>
            <person name="Beliveau C."/>
            <person name="Gagne P."/>
            <person name="Picq S."/>
            <person name="Vernygora O."/>
            <person name="Keeling C.I."/>
            <person name="Pinkney K."/>
            <person name="Doucet D."/>
            <person name="Wen F."/>
            <person name="Johnston J.S."/>
            <person name="Maaroufi H."/>
            <person name="Boyle B."/>
            <person name="Laroche J."/>
            <person name="Dewar K."/>
            <person name="Juretic N."/>
            <person name="Blackburn G."/>
            <person name="Nisole A."/>
            <person name="Brunet B."/>
            <person name="Brandao M."/>
            <person name="Lumley L."/>
            <person name="Duan J."/>
            <person name="Quan G."/>
            <person name="Lucarotti C.J."/>
            <person name="Roe A.D."/>
            <person name="Sperling F.A.H."/>
            <person name="Levesque R.C."/>
            <person name="Cusson M."/>
        </authorList>
    </citation>
    <scope>NUCLEOTIDE SEQUENCE [LARGE SCALE GENOMIC DNA]</scope>
    <source>
        <strain evidence="1">Glfc:IPQL:Cfum</strain>
    </source>
</reference>
<accession>A0ACC0J814</accession>
<dbReference type="Proteomes" id="UP001064048">
    <property type="component" value="Chromosome 14"/>
</dbReference>
<organism evidence="1 2">
    <name type="scientific">Choristoneura fumiferana</name>
    <name type="common">Spruce budworm moth</name>
    <name type="synonym">Archips fumiferana</name>
    <dbReference type="NCBI Taxonomy" id="7141"/>
    <lineage>
        <taxon>Eukaryota</taxon>
        <taxon>Metazoa</taxon>
        <taxon>Ecdysozoa</taxon>
        <taxon>Arthropoda</taxon>
        <taxon>Hexapoda</taxon>
        <taxon>Insecta</taxon>
        <taxon>Pterygota</taxon>
        <taxon>Neoptera</taxon>
        <taxon>Endopterygota</taxon>
        <taxon>Lepidoptera</taxon>
        <taxon>Glossata</taxon>
        <taxon>Ditrysia</taxon>
        <taxon>Tortricoidea</taxon>
        <taxon>Tortricidae</taxon>
        <taxon>Tortricinae</taxon>
        <taxon>Choristoneura</taxon>
    </lineage>
</organism>
<evidence type="ECO:0000313" key="1">
    <source>
        <dbReference type="EMBL" id="KAI8420263.1"/>
    </source>
</evidence>
<name>A0ACC0J814_CHOFU</name>
<protein>
    <submittedName>
        <fullName evidence="1">Uncharacterized protein</fullName>
    </submittedName>
</protein>
<evidence type="ECO:0000313" key="2">
    <source>
        <dbReference type="Proteomes" id="UP001064048"/>
    </source>
</evidence>
<keyword evidence="2" id="KW-1185">Reference proteome</keyword>